<dbReference type="Proteomes" id="UP000490535">
    <property type="component" value="Unassembled WGS sequence"/>
</dbReference>
<dbReference type="EMBL" id="WNDP01000108">
    <property type="protein sequence ID" value="KAF1021264.1"/>
    <property type="molecule type" value="Genomic_DNA"/>
</dbReference>
<name>A0A833PDP6_ACIBZ</name>
<dbReference type="Pfam" id="PF14124">
    <property type="entry name" value="DUF4291"/>
    <property type="match status" value="1"/>
</dbReference>
<dbReference type="AlphaFoldDB" id="A0A833PDP6"/>
<accession>A0A833PDP6</accession>
<reference evidence="2" key="1">
    <citation type="journal article" date="2020" name="MBio">
        <title>Horizontal gene transfer to a defensive symbiont with a reduced genome amongst a multipartite beetle microbiome.</title>
        <authorList>
            <person name="Waterworth S.C."/>
            <person name="Florez L.V."/>
            <person name="Rees E.R."/>
            <person name="Hertweck C."/>
            <person name="Kaltenpoth M."/>
            <person name="Kwan J.C."/>
        </authorList>
    </citation>
    <scope>NUCLEOTIDE SEQUENCE [LARGE SCALE GENOMIC DNA]</scope>
</reference>
<sequence length="197" mass="23325">MSVNHEIRAVYDRDSITVYQAYNQHIAQLAVQHQKFVSPFSFQRMTWIKPSFLWLMGRSHWASKPNQTHILAICIQRDFWEYLLQLSVHTDPTLATHQNGEQWYESFENAKVHIQWDPERNLKGSKLEQRSIQIGISRFLIQAFNDQAILSIRDISPMVHNIAQLRRLGQYKHAQKLLPKARIYPLNDQLKQHLRIS</sequence>
<gene>
    <name evidence="1" type="ORF">GAK29_03436</name>
</gene>
<evidence type="ECO:0008006" key="3">
    <source>
        <dbReference type="Google" id="ProtNLM"/>
    </source>
</evidence>
<protein>
    <recommendedName>
        <fullName evidence="3">DUF4291 domain-containing protein</fullName>
    </recommendedName>
</protein>
<proteinExistence type="predicted"/>
<evidence type="ECO:0000313" key="2">
    <source>
        <dbReference type="Proteomes" id="UP000490535"/>
    </source>
</evidence>
<dbReference type="InterPro" id="IPR025633">
    <property type="entry name" value="DUF4291"/>
</dbReference>
<dbReference type="PANTHER" id="PTHR38567:SF1">
    <property type="entry name" value="DUF4291 DOMAIN-CONTAINING PROTEIN"/>
    <property type="match status" value="1"/>
</dbReference>
<dbReference type="PANTHER" id="PTHR38567">
    <property type="entry name" value="DUF4291 DOMAIN-CONTAINING PROTEIN"/>
    <property type="match status" value="1"/>
</dbReference>
<evidence type="ECO:0000313" key="1">
    <source>
        <dbReference type="EMBL" id="KAF1021264.1"/>
    </source>
</evidence>
<comment type="caution">
    <text evidence="1">The sequence shown here is derived from an EMBL/GenBank/DDBJ whole genome shotgun (WGS) entry which is preliminary data.</text>
</comment>
<organism evidence="1 2">
    <name type="scientific">Acinetobacter bereziniae</name>
    <name type="common">Acinetobacter genomosp. 10</name>
    <dbReference type="NCBI Taxonomy" id="106648"/>
    <lineage>
        <taxon>Bacteria</taxon>
        <taxon>Pseudomonadati</taxon>
        <taxon>Pseudomonadota</taxon>
        <taxon>Gammaproteobacteria</taxon>
        <taxon>Moraxellales</taxon>
        <taxon>Moraxellaceae</taxon>
        <taxon>Acinetobacter</taxon>
    </lineage>
</organism>